<dbReference type="InterPro" id="IPR002654">
    <property type="entry name" value="Glyco_trans_25"/>
</dbReference>
<reference evidence="2 5" key="3">
    <citation type="journal article" date="2017" name="Nat. Microbiol.">
        <title>Natural product diversity associated with the nematode symbionts Photorhabdus and Xenorhabdus.</title>
        <authorList>
            <person name="Tobias N.J."/>
            <person name="Wolff H."/>
            <person name="Djahanschiri B."/>
            <person name="Grundmann F."/>
            <person name="Kronenwerth M."/>
            <person name="Shi Y.M."/>
            <person name="Simonyi S."/>
            <person name="Grun P."/>
            <person name="Shapiro-Ilan D."/>
            <person name="Pidot S.J."/>
            <person name="Stinear T.P."/>
            <person name="Ebersberger I."/>
            <person name="Bode H.B."/>
        </authorList>
    </citation>
    <scope>NUCLEOTIDE SEQUENCE [LARGE SCALE GENOMIC DNA]</scope>
    <source>
        <strain evidence="2 5">DSM 16336</strain>
    </source>
</reference>
<dbReference type="Pfam" id="PF01755">
    <property type="entry name" value="Glyco_transf_25"/>
    <property type="match status" value="1"/>
</dbReference>
<dbReference type="CDD" id="cd06532">
    <property type="entry name" value="Glyco_transf_25"/>
    <property type="match status" value="1"/>
</dbReference>
<evidence type="ECO:0000259" key="1">
    <source>
        <dbReference type="Pfam" id="PF01755"/>
    </source>
</evidence>
<evidence type="ECO:0000313" key="5">
    <source>
        <dbReference type="Proteomes" id="UP000224871"/>
    </source>
</evidence>
<feature type="domain" description="Glycosyl transferase family 25" evidence="1">
    <location>
        <begin position="2"/>
        <end position="173"/>
    </location>
</feature>
<accession>A0A1N6MRP8</accession>
<gene>
    <name evidence="2" type="ORF">Xinn_00223</name>
    <name evidence="3" type="ORF">XIS1_1180075</name>
</gene>
<evidence type="ECO:0000313" key="4">
    <source>
        <dbReference type="Proteomes" id="UP000196435"/>
    </source>
</evidence>
<reference evidence="4" key="2">
    <citation type="submission" date="2016-12" db="EMBL/GenBank/DDBJ databases">
        <authorList>
            <person name="Gaudriault S."/>
        </authorList>
    </citation>
    <scope>NUCLEOTIDE SEQUENCE [LARGE SCALE GENOMIC DNA]</scope>
    <source>
        <strain evidence="4">HGB1681 (deposited as PTA-6826 in the American Type Culture Collection)</strain>
    </source>
</reference>
<keyword evidence="2" id="KW-0328">Glycosyltransferase</keyword>
<dbReference type="Proteomes" id="UP000196435">
    <property type="component" value="Unassembled WGS sequence"/>
</dbReference>
<keyword evidence="5" id="KW-1185">Reference proteome</keyword>
<organism evidence="3 4">
    <name type="scientific">Xenorhabdus innexi</name>
    <dbReference type="NCBI Taxonomy" id="290109"/>
    <lineage>
        <taxon>Bacteria</taxon>
        <taxon>Pseudomonadati</taxon>
        <taxon>Pseudomonadota</taxon>
        <taxon>Gammaproteobacteria</taxon>
        <taxon>Enterobacterales</taxon>
        <taxon>Morganellaceae</taxon>
        <taxon>Xenorhabdus</taxon>
    </lineage>
</organism>
<proteinExistence type="predicted"/>
<dbReference type="GO" id="GO:0016757">
    <property type="term" value="F:glycosyltransferase activity"/>
    <property type="evidence" value="ECO:0007669"/>
    <property type="project" value="UniProtKB-KW"/>
</dbReference>
<protein>
    <submittedName>
        <fullName evidence="2">Lipooligosaccharide galactosyltransferase I</fullName>
    </submittedName>
    <submittedName>
        <fullName evidence="3">Similarities with glycosyltransferase</fullName>
    </submittedName>
</protein>
<evidence type="ECO:0000313" key="3">
    <source>
        <dbReference type="EMBL" id="SIP71522.1"/>
    </source>
</evidence>
<keyword evidence="3" id="KW-0808">Transferase</keyword>
<sequence>MKIFVINLAQDVERKKSMQEQLKKLELDFEFISAVYGKDLTEEQIQENCPNFYEMTLTLGELGCSLSHLNTYKKIIKHKIPISLILEDDASLDDNLTNVLSCLENHPMAISSKPYVFLLSQTNEYFDSFKKNLDNTHHIVSVIDAACTHGYALNLAAAKVLYNHLFPVKFVADEWKMLREQGIVKLKGIVPPVITISSHGEYSSIGKRTCLLTNLDKMNRKKNILTQIKLSLWRIFIRTWLKKIRP</sequence>
<name>A0A1N6MRP8_9GAMM</name>
<evidence type="ECO:0000313" key="2">
    <source>
        <dbReference type="EMBL" id="PHM38526.1"/>
    </source>
</evidence>
<reference evidence="3" key="1">
    <citation type="submission" date="2016-12" db="EMBL/GenBank/DDBJ databases">
        <authorList>
            <person name="Song W.-J."/>
            <person name="Kurnit D.M."/>
        </authorList>
    </citation>
    <scope>NUCLEOTIDE SEQUENCE [LARGE SCALE GENOMIC DNA]</scope>
    <source>
        <strain evidence="3">HGB1681</strain>
    </source>
</reference>
<dbReference type="AlphaFoldDB" id="A0A1N6MRP8"/>
<dbReference type="EMBL" id="FTLG01000022">
    <property type="protein sequence ID" value="SIP71522.1"/>
    <property type="molecule type" value="Genomic_DNA"/>
</dbReference>
<dbReference type="RefSeq" id="WP_099137588.1">
    <property type="nucleotide sequence ID" value="NZ_CAWNQC010000112.1"/>
</dbReference>
<dbReference type="EMBL" id="NIBU01000002">
    <property type="protein sequence ID" value="PHM38526.1"/>
    <property type="molecule type" value="Genomic_DNA"/>
</dbReference>
<dbReference type="Proteomes" id="UP000224871">
    <property type="component" value="Unassembled WGS sequence"/>
</dbReference>
<dbReference type="OrthoDB" id="9816113at2"/>